<organism evidence="1 2">
    <name type="scientific">Puccinia sorghi</name>
    <dbReference type="NCBI Taxonomy" id="27349"/>
    <lineage>
        <taxon>Eukaryota</taxon>
        <taxon>Fungi</taxon>
        <taxon>Dikarya</taxon>
        <taxon>Basidiomycota</taxon>
        <taxon>Pucciniomycotina</taxon>
        <taxon>Pucciniomycetes</taxon>
        <taxon>Pucciniales</taxon>
        <taxon>Pucciniaceae</taxon>
        <taxon>Puccinia</taxon>
    </lineage>
</organism>
<evidence type="ECO:0000313" key="1">
    <source>
        <dbReference type="EMBL" id="KNZ50419.1"/>
    </source>
</evidence>
<name>A0A0L6UPH7_9BASI</name>
<gene>
    <name evidence="1" type="ORF">VP01_4438g4</name>
</gene>
<protein>
    <recommendedName>
        <fullName evidence="3">Reverse transcriptase Ty1/copia-type domain-containing protein</fullName>
    </recommendedName>
</protein>
<evidence type="ECO:0008006" key="3">
    <source>
        <dbReference type="Google" id="ProtNLM"/>
    </source>
</evidence>
<sequence>MEKNSYIFFHVDDLLVASNVDKFEERFLNGFPNSTAHSLDTLLGMDLTIEEDTVKLSQEKLIKKGLEMLGMLECRLLNTPLSLGVQLNKSSKEDLEESQKVNLNYRTFNGILNYLSCQTRPEKTSQNNGLEHYTNATWADDLETCLSRSGSICFWKNFPISWNSKKQKNITLSLTEAEMNALAEENQ</sequence>
<comment type="caution">
    <text evidence="1">The sequence shown here is derived from an EMBL/GenBank/DDBJ whole genome shotgun (WGS) entry which is preliminary data.</text>
</comment>
<proteinExistence type="predicted"/>
<dbReference type="AlphaFoldDB" id="A0A0L6UPH7"/>
<evidence type="ECO:0000313" key="2">
    <source>
        <dbReference type="Proteomes" id="UP000037035"/>
    </source>
</evidence>
<dbReference type="VEuPathDB" id="FungiDB:VP01_4438g4"/>
<accession>A0A0L6UPH7</accession>
<reference evidence="1 2" key="1">
    <citation type="submission" date="2015-08" db="EMBL/GenBank/DDBJ databases">
        <title>Next Generation Sequencing and Analysis of the Genome of Puccinia sorghi L Schw, the Causal Agent of Maize Common Rust.</title>
        <authorList>
            <person name="Rochi L."/>
            <person name="Burguener G."/>
            <person name="Darino M."/>
            <person name="Turjanski A."/>
            <person name="Kreff E."/>
            <person name="Dieguez M.J."/>
            <person name="Sacco F."/>
        </authorList>
    </citation>
    <scope>NUCLEOTIDE SEQUENCE [LARGE SCALE GENOMIC DNA]</scope>
    <source>
        <strain evidence="1 2">RO10H11247</strain>
    </source>
</reference>
<keyword evidence="2" id="KW-1185">Reference proteome</keyword>
<dbReference type="Proteomes" id="UP000037035">
    <property type="component" value="Unassembled WGS sequence"/>
</dbReference>
<dbReference type="OrthoDB" id="1660489at2759"/>
<dbReference type="EMBL" id="LAVV01009544">
    <property type="protein sequence ID" value="KNZ50419.1"/>
    <property type="molecule type" value="Genomic_DNA"/>
</dbReference>